<comment type="caution">
    <text evidence="1">The sequence shown here is derived from an EMBL/GenBank/DDBJ whole genome shotgun (WGS) entry which is preliminary data.</text>
</comment>
<evidence type="ECO:0000313" key="2">
    <source>
        <dbReference type="Proteomes" id="UP001589894"/>
    </source>
</evidence>
<dbReference type="RefSeq" id="WP_377342443.1">
    <property type="nucleotide sequence ID" value="NZ_JBHLUE010000019.1"/>
</dbReference>
<reference evidence="1 2" key="1">
    <citation type="submission" date="2024-09" db="EMBL/GenBank/DDBJ databases">
        <authorList>
            <person name="Sun Q."/>
            <person name="Mori K."/>
        </authorList>
    </citation>
    <scope>NUCLEOTIDE SEQUENCE [LARGE SCALE GENOMIC DNA]</scope>
    <source>
        <strain evidence="1 2">TBRC 2205</strain>
    </source>
</reference>
<dbReference type="PANTHER" id="PTHR34613:SF1">
    <property type="entry name" value="SLL6017 PROTEIN"/>
    <property type="match status" value="1"/>
</dbReference>
<organism evidence="1 2">
    <name type="scientific">Plantactinospora siamensis</name>
    <dbReference type="NCBI Taxonomy" id="555372"/>
    <lineage>
        <taxon>Bacteria</taxon>
        <taxon>Bacillati</taxon>
        <taxon>Actinomycetota</taxon>
        <taxon>Actinomycetes</taxon>
        <taxon>Micromonosporales</taxon>
        <taxon>Micromonosporaceae</taxon>
        <taxon>Plantactinospora</taxon>
    </lineage>
</organism>
<proteinExistence type="predicted"/>
<dbReference type="Proteomes" id="UP001589894">
    <property type="component" value="Unassembled WGS sequence"/>
</dbReference>
<evidence type="ECO:0000313" key="1">
    <source>
        <dbReference type="EMBL" id="MFC0567173.1"/>
    </source>
</evidence>
<dbReference type="PANTHER" id="PTHR34613">
    <property type="entry name" value="SLL0800 PROTEIN"/>
    <property type="match status" value="1"/>
</dbReference>
<gene>
    <name evidence="1" type="ORF">ACFFHU_23920</name>
</gene>
<sequence length="297" mass="32193">MPSQQHEALIELFRHRPALATELLTGPLGIPIPAYQQIHLDSGELPDLIPTEYRADAVITLLRGDHPVLSVVIEVQLRPDGRKRRSWPVYLTTLHARSGCPVMLLVVCADGRTATWCANPITIGHPGWILTPLVVGPHRIPAVTDPVQAGDNPELAVLSALSHGAHPDRDKILHALVSGLNTIDRDHAALYADVVLAALPQAARHHLEALMISSTYEYQSDFARRYFGQGKAEGIAEGRTEGKAEGEATALLAVLAARGIDVSDAARQRITGCTDTDQLETWIRRATTAASINDILD</sequence>
<evidence type="ECO:0008006" key="3">
    <source>
        <dbReference type="Google" id="ProtNLM"/>
    </source>
</evidence>
<dbReference type="EMBL" id="JBHLUE010000019">
    <property type="protein sequence ID" value="MFC0567173.1"/>
    <property type="molecule type" value="Genomic_DNA"/>
</dbReference>
<protein>
    <recommendedName>
        <fullName evidence="3">Transposase</fullName>
    </recommendedName>
</protein>
<accession>A0ABV6P4I3</accession>
<keyword evidence="2" id="KW-1185">Reference proteome</keyword>
<name>A0ABV6P4I3_9ACTN</name>